<accession>A0A4R8I4G4</accession>
<comment type="caution">
    <text evidence="1">The sequence shown here is derived from an EMBL/GenBank/DDBJ whole genome shotgun (WGS) entry which is preliminary data.</text>
</comment>
<dbReference type="Proteomes" id="UP000295313">
    <property type="component" value="Unassembled WGS sequence"/>
</dbReference>
<protein>
    <submittedName>
        <fullName evidence="1">Uncharacterized protein DUF4270</fullName>
    </submittedName>
</protein>
<dbReference type="EMBL" id="SOEO01000003">
    <property type="protein sequence ID" value="TDX82860.1"/>
    <property type="molecule type" value="Genomic_DNA"/>
</dbReference>
<dbReference type="AlphaFoldDB" id="A0A4R8I4G4"/>
<proteinExistence type="predicted"/>
<organism evidence="1 2">
    <name type="scientific">Epilithonimonas xixisoli</name>
    <dbReference type="NCBI Taxonomy" id="1476462"/>
    <lineage>
        <taxon>Bacteria</taxon>
        <taxon>Pseudomonadati</taxon>
        <taxon>Bacteroidota</taxon>
        <taxon>Flavobacteriia</taxon>
        <taxon>Flavobacteriales</taxon>
        <taxon>Weeksellaceae</taxon>
        <taxon>Chryseobacterium group</taxon>
        <taxon>Epilithonimonas</taxon>
    </lineage>
</organism>
<gene>
    <name evidence="1" type="ORF">B0I22_2900</name>
</gene>
<evidence type="ECO:0000313" key="2">
    <source>
        <dbReference type="Proteomes" id="UP000295313"/>
    </source>
</evidence>
<sequence>MKMIPFLVMGMVVLNSCEGELDDLGSQLVEAGASEGVDKMFGIVAYNINNNDTIQTDASRIDSVRIGAFDEPVFGSQKVSYITQLRLNTYNPDFGVNPVVDSVVLTLKPRYATATDSITTTTNEDYIYPEGSVAAKKVVTTYPVSKYGKYKIGGQKTPLTIKVNEVNDFLGASTDKVISNKAIAVGAEIGSKNFNGTINSVKITKDSDNSDIIPEITPSLRVNLDKDFFQNKIIAKKGDQVLKDAASFIRYFKGISISVSDSDGYLFSMRPNDAAITIYYKNDVTANNVVTRTKAETALSLGSGNAHISKIVYNRPASYVAAMSAAGTPNDVSGDQLLYTQGMGGAGFGIKIPASIIVQLKNQYKNEKIGIVSAKIRVYNDDVTWNNSYRKPTSMLVIEKGEKGFLPDMSELNGTGYSLIRTANLSTKDAYYDIGITASLKKIIQDETYDVTKAKEFFVNLGTYSSDASTGLLLGQNYNNRAYTPNRIVLKGTDQTKIGQELNATSKAAQLRLIYTKK</sequence>
<dbReference type="InterPro" id="IPR025366">
    <property type="entry name" value="DUF4270"/>
</dbReference>
<name>A0A4R8I4G4_9FLAO</name>
<reference evidence="1 2" key="1">
    <citation type="submission" date="2019-03" db="EMBL/GenBank/DDBJ databases">
        <title>Genomic Encyclopedia of Type Strains, Phase III (KMG-III): the genomes of soil and plant-associated and newly described type strains.</title>
        <authorList>
            <person name="Whitman W."/>
        </authorList>
    </citation>
    <scope>NUCLEOTIDE SEQUENCE [LARGE SCALE GENOMIC DNA]</scope>
    <source>
        <strain evidence="1 2">CGMCC 1.12802</strain>
    </source>
</reference>
<dbReference type="Pfam" id="PF14092">
    <property type="entry name" value="DUF4270"/>
    <property type="match status" value="1"/>
</dbReference>
<keyword evidence="2" id="KW-1185">Reference proteome</keyword>
<evidence type="ECO:0000313" key="1">
    <source>
        <dbReference type="EMBL" id="TDX82860.1"/>
    </source>
</evidence>